<evidence type="ECO:0000313" key="2">
    <source>
        <dbReference type="Proteomes" id="UP000247459"/>
    </source>
</evidence>
<dbReference type="AlphaFoldDB" id="A0A2W0C350"/>
<gene>
    <name evidence="1" type="ORF">PIL02S_05861</name>
</gene>
<name>A0A2W0C350_9BACL</name>
<evidence type="ECO:0000313" key="1">
    <source>
        <dbReference type="EMBL" id="PYY26456.1"/>
    </source>
</evidence>
<comment type="caution">
    <text evidence="1">The sequence shown here is derived from an EMBL/GenBank/DDBJ whole genome shotgun (WGS) entry which is preliminary data.</text>
</comment>
<proteinExistence type="predicted"/>
<protein>
    <submittedName>
        <fullName evidence="1">Uncharacterized protein</fullName>
    </submittedName>
</protein>
<sequence length="185" mass="21359">MVLITRCYYSALPVYPAPDKAFHLLRLMKSVSLEGKKRPVSPAKCNDPNTDYRVFYALRSETGCLCHVNVSAFSHYIIVLLTLSTTSQIEHFSQNHAKKHAFCRFRKQNTCSFLVRVYSQLCLFGTIRSGPKRMYFQIAKSLTFSLRHQFRILSLSTIRSSMFPSQHHDRIPVRAKSTECCLCRL</sequence>
<organism evidence="1 2">
    <name type="scientific">Paenibacillus illinoisensis</name>
    <dbReference type="NCBI Taxonomy" id="59845"/>
    <lineage>
        <taxon>Bacteria</taxon>
        <taxon>Bacillati</taxon>
        <taxon>Bacillota</taxon>
        <taxon>Bacilli</taxon>
        <taxon>Bacillales</taxon>
        <taxon>Paenibacillaceae</taxon>
        <taxon>Paenibacillus</taxon>
    </lineage>
</organism>
<accession>A0A2W0C350</accession>
<reference evidence="1 2" key="1">
    <citation type="submission" date="2018-01" db="EMBL/GenBank/DDBJ databases">
        <title>Genome sequence of the PGP bacterium Paenibacillus illinoisensis E3.</title>
        <authorList>
            <person name="Rolli E."/>
            <person name="Marasco R."/>
            <person name="Bessem C."/>
            <person name="Michoud G."/>
            <person name="Gaiarsa S."/>
            <person name="Borin S."/>
            <person name="Daffonchio D."/>
        </authorList>
    </citation>
    <scope>NUCLEOTIDE SEQUENCE [LARGE SCALE GENOMIC DNA]</scope>
    <source>
        <strain evidence="1 2">E3</strain>
    </source>
</reference>
<dbReference type="EMBL" id="PRLG01000029">
    <property type="protein sequence ID" value="PYY26456.1"/>
    <property type="molecule type" value="Genomic_DNA"/>
</dbReference>
<dbReference type="Proteomes" id="UP000247459">
    <property type="component" value="Unassembled WGS sequence"/>
</dbReference>